<dbReference type="InterPro" id="IPR019734">
    <property type="entry name" value="TPR_rpt"/>
</dbReference>
<sequence>MTTSRQQYGFNSSSAHSRLRLTHFRLTRLCYASLLLSVPLLMIGCQSIGSVTGINGPTHSAPTASRQVADIRTQMAAQYLNTGQLDAAQRQLNRALEADKAYAPAYDMQALLLQREGSAHNWAQADSFFRQAIKRDPSFMPAHNNYGVYLSQSGQYQAALAQFKIAGLALGYEGRIKALQNLGLTARQLGDTQLASQAAVQVLELDRGNVSAHLELVDLLLDSGEVAYAQNLYNEMHLQLGDDAQTPRMIRQGVRLKALQDTIGIPIKPAVR</sequence>
<dbReference type="SUPFAM" id="SSF48452">
    <property type="entry name" value="TPR-like"/>
    <property type="match status" value="1"/>
</dbReference>
<proteinExistence type="predicted"/>
<dbReference type="OrthoDB" id="129043at2"/>
<dbReference type="SMART" id="SM00028">
    <property type="entry name" value="TPR"/>
    <property type="match status" value="3"/>
</dbReference>
<evidence type="ECO:0000313" key="1">
    <source>
        <dbReference type="EMBL" id="MUG33016.1"/>
    </source>
</evidence>
<dbReference type="Proteomes" id="UP000442109">
    <property type="component" value="Unassembled WGS sequence"/>
</dbReference>
<dbReference type="Pfam" id="PF13431">
    <property type="entry name" value="TPR_17"/>
    <property type="match status" value="1"/>
</dbReference>
<dbReference type="EMBL" id="WFKQ01000009">
    <property type="protein sequence ID" value="MUG33016.1"/>
    <property type="molecule type" value="Genomic_DNA"/>
</dbReference>
<organism evidence="1 2">
    <name type="scientific">Psychrobacter sanguinis</name>
    <dbReference type="NCBI Taxonomy" id="861445"/>
    <lineage>
        <taxon>Bacteria</taxon>
        <taxon>Pseudomonadati</taxon>
        <taxon>Pseudomonadota</taxon>
        <taxon>Gammaproteobacteria</taxon>
        <taxon>Moraxellales</taxon>
        <taxon>Moraxellaceae</taxon>
        <taxon>Psychrobacter</taxon>
    </lineage>
</organism>
<reference evidence="1 2" key="1">
    <citation type="journal article" date="2019" name="PLoS ONE">
        <title>Pup mortality in New Zealand sea lions (Phocarctos hookeri) at Enderby Island, Auckland Islands, 2013-18.</title>
        <authorList>
            <person name="Michael S.A."/>
            <person name="Hayman D.T.S."/>
            <person name="Gray R."/>
            <person name="Zhang J."/>
            <person name="Rogers L."/>
            <person name="Roe W.D."/>
        </authorList>
    </citation>
    <scope>NUCLEOTIDE SEQUENCE [LARGE SCALE GENOMIC DNA]</scope>
    <source>
        <strain evidence="1 2">SM868</strain>
    </source>
</reference>
<dbReference type="AlphaFoldDB" id="A0A844M255"/>
<name>A0A844M255_9GAMM</name>
<comment type="caution">
    <text evidence="1">The sequence shown here is derived from an EMBL/GenBank/DDBJ whole genome shotgun (WGS) entry which is preliminary data.</text>
</comment>
<dbReference type="Gene3D" id="1.25.40.10">
    <property type="entry name" value="Tetratricopeptide repeat domain"/>
    <property type="match status" value="1"/>
</dbReference>
<dbReference type="Pfam" id="PF13181">
    <property type="entry name" value="TPR_8"/>
    <property type="match status" value="1"/>
</dbReference>
<dbReference type="InterPro" id="IPR011990">
    <property type="entry name" value="TPR-like_helical_dom_sf"/>
</dbReference>
<gene>
    <name evidence="1" type="ORF">GB996_09430</name>
</gene>
<protein>
    <submittedName>
        <fullName evidence="1">Tetratricopeptide repeat protein</fullName>
    </submittedName>
</protein>
<dbReference type="RefSeq" id="WP_155587520.1">
    <property type="nucleotide sequence ID" value="NZ_WFKQ01000009.1"/>
</dbReference>
<keyword evidence="2" id="KW-1185">Reference proteome</keyword>
<evidence type="ECO:0000313" key="2">
    <source>
        <dbReference type="Proteomes" id="UP000442109"/>
    </source>
</evidence>
<accession>A0A844M255</accession>